<evidence type="ECO:0000256" key="12">
    <source>
        <dbReference type="ARBA" id="ARBA00023004"/>
    </source>
</evidence>
<dbReference type="FunFam" id="2.160.20.60:FF:000001">
    <property type="entry name" value="Glutamate synthase, large subunit"/>
    <property type="match status" value="1"/>
</dbReference>
<feature type="domain" description="Glutamate synthase alpha subunit C-terminal" evidence="17">
    <location>
        <begin position="93"/>
        <end position="282"/>
    </location>
</feature>
<evidence type="ECO:0000256" key="5">
    <source>
        <dbReference type="ARBA" id="ARBA00022605"/>
    </source>
</evidence>
<dbReference type="Pfam" id="PF01493">
    <property type="entry name" value="GXGXG"/>
    <property type="match status" value="1"/>
</dbReference>
<reference evidence="18 19" key="1">
    <citation type="submission" date="2024-11" db="EMBL/GenBank/DDBJ databases">
        <title>Adaptive evolution of stress response genes in parasites aligns with host niche diversity.</title>
        <authorList>
            <person name="Hahn C."/>
            <person name="Resl P."/>
        </authorList>
    </citation>
    <scope>NUCLEOTIDE SEQUENCE [LARGE SCALE GENOMIC DNA]</scope>
    <source>
        <strain evidence="18">EGGRZ-B1_66</strain>
        <tissue evidence="18">Body</tissue>
    </source>
</reference>
<comment type="cofactor">
    <cofactor evidence="2">
        <name>[3Fe-4S] cluster</name>
        <dbReference type="ChEBI" id="CHEBI:21137"/>
    </cofactor>
</comment>
<evidence type="ECO:0000256" key="2">
    <source>
        <dbReference type="ARBA" id="ARBA00001927"/>
    </source>
</evidence>
<accession>A0ABD2PNR1</accession>
<keyword evidence="8" id="KW-0479">Metal-binding</keyword>
<evidence type="ECO:0000256" key="9">
    <source>
        <dbReference type="ARBA" id="ARBA00022827"/>
    </source>
</evidence>
<evidence type="ECO:0000313" key="18">
    <source>
        <dbReference type="EMBL" id="KAL3309136.1"/>
    </source>
</evidence>
<evidence type="ECO:0000256" key="6">
    <source>
        <dbReference type="ARBA" id="ARBA00022630"/>
    </source>
</evidence>
<keyword evidence="10" id="KW-0315">Glutamine amidotransferase</keyword>
<dbReference type="InterPro" id="IPR002489">
    <property type="entry name" value="Glu_synth_asu_C"/>
</dbReference>
<keyword evidence="7" id="KW-0288">FMN</keyword>
<sequence>LKKNGDSKSSLLDLSKLLTVPQARTGEMVRETADDRIMVPLSLGLSEPENVSNYCVKLAAALPPDRHLDAQILRKIAPAIDSGSEETFSVSATINNSDRCFGATLSYAISMKFQESGLPYKEAITINLIGQAGQSFCAFLTSGIKINLQGDANDSVCKGLSGGFVVIKPTHETLNQPAYRSEDNIIVGNVCLYGATAGKLFIRGQAAERFCVRNSGATVVVEGAGHNGCEYMTGGRVVILGPVGRNFAAGMSGGLAFVYDPDNRFDHFVNLDMVDVHEMTADNAYCGWLKQIVNEFIAETGSEVARVICDNWSNHLSHFKLVFPKEYKLALEKLGASPKQVRNKELGLIYDLLN</sequence>
<feature type="non-terminal residue" evidence="18">
    <location>
        <position position="1"/>
    </location>
</feature>
<dbReference type="InterPro" id="IPR051394">
    <property type="entry name" value="Glutamate_Synthase"/>
</dbReference>
<keyword evidence="5" id="KW-0028">Amino-acid biosynthesis</keyword>
<gene>
    <name evidence="18" type="ORF">Ciccas_012318</name>
</gene>
<evidence type="ECO:0000256" key="11">
    <source>
        <dbReference type="ARBA" id="ARBA00023002"/>
    </source>
</evidence>
<dbReference type="InterPro" id="IPR036485">
    <property type="entry name" value="Glu_synth_asu_C_sf"/>
</dbReference>
<dbReference type="Gene3D" id="2.160.20.60">
    <property type="entry name" value="Glutamate synthase, alpha subunit, C-terminal domain"/>
    <property type="match status" value="1"/>
</dbReference>
<dbReference type="EMBL" id="JBJKFK010004247">
    <property type="protein sequence ID" value="KAL3309136.1"/>
    <property type="molecule type" value="Genomic_DNA"/>
</dbReference>
<keyword evidence="11" id="KW-0560">Oxidoreductase</keyword>
<evidence type="ECO:0000256" key="4">
    <source>
        <dbReference type="ARBA" id="ARBA00009716"/>
    </source>
</evidence>
<evidence type="ECO:0000256" key="14">
    <source>
        <dbReference type="ARBA" id="ARBA00023164"/>
    </source>
</evidence>
<dbReference type="GO" id="GO:0051538">
    <property type="term" value="F:3 iron, 4 sulfur cluster binding"/>
    <property type="evidence" value="ECO:0007669"/>
    <property type="project" value="UniProtKB-KW"/>
</dbReference>
<keyword evidence="6" id="KW-0285">Flavoprotein</keyword>
<evidence type="ECO:0000313" key="19">
    <source>
        <dbReference type="Proteomes" id="UP001626550"/>
    </source>
</evidence>
<comment type="caution">
    <text evidence="18">The sequence shown here is derived from an EMBL/GenBank/DDBJ whole genome shotgun (WGS) entry which is preliminary data.</text>
</comment>
<keyword evidence="14" id="KW-0314">Glutamate biosynthesis</keyword>
<organism evidence="18 19">
    <name type="scientific">Cichlidogyrus casuarinus</name>
    <dbReference type="NCBI Taxonomy" id="1844966"/>
    <lineage>
        <taxon>Eukaryota</taxon>
        <taxon>Metazoa</taxon>
        <taxon>Spiralia</taxon>
        <taxon>Lophotrochozoa</taxon>
        <taxon>Platyhelminthes</taxon>
        <taxon>Monogenea</taxon>
        <taxon>Monopisthocotylea</taxon>
        <taxon>Dactylogyridea</taxon>
        <taxon>Ancyrocephalidae</taxon>
        <taxon>Cichlidogyrus</taxon>
    </lineage>
</organism>
<evidence type="ECO:0000256" key="13">
    <source>
        <dbReference type="ARBA" id="ARBA00023014"/>
    </source>
</evidence>
<comment type="cofactor">
    <cofactor evidence="3">
        <name>FAD</name>
        <dbReference type="ChEBI" id="CHEBI:57692"/>
    </cofactor>
</comment>
<dbReference type="Proteomes" id="UP001626550">
    <property type="component" value="Unassembled WGS sequence"/>
</dbReference>
<evidence type="ECO:0000256" key="8">
    <source>
        <dbReference type="ARBA" id="ARBA00022723"/>
    </source>
</evidence>
<evidence type="ECO:0000256" key="3">
    <source>
        <dbReference type="ARBA" id="ARBA00001974"/>
    </source>
</evidence>
<evidence type="ECO:0000256" key="1">
    <source>
        <dbReference type="ARBA" id="ARBA00001917"/>
    </source>
</evidence>
<comment type="cofactor">
    <cofactor evidence="1">
        <name>FMN</name>
        <dbReference type="ChEBI" id="CHEBI:58210"/>
    </cofactor>
</comment>
<keyword evidence="9" id="KW-0274">FAD</keyword>
<keyword evidence="19" id="KW-1185">Reference proteome</keyword>
<evidence type="ECO:0000256" key="16">
    <source>
        <dbReference type="ARBA" id="ARBA00029440"/>
    </source>
</evidence>
<comment type="pathway">
    <text evidence="16">Amino-acid biosynthesis.</text>
</comment>
<keyword evidence="15" id="KW-0003">3Fe-4S</keyword>
<proteinExistence type="inferred from homology"/>
<dbReference type="GO" id="GO:0046872">
    <property type="term" value="F:metal ion binding"/>
    <property type="evidence" value="ECO:0007669"/>
    <property type="project" value="UniProtKB-KW"/>
</dbReference>
<evidence type="ECO:0000256" key="15">
    <source>
        <dbReference type="ARBA" id="ARBA00023291"/>
    </source>
</evidence>
<protein>
    <recommendedName>
        <fullName evidence="17">Glutamate synthase alpha subunit C-terminal domain-containing protein</fullName>
    </recommendedName>
</protein>
<dbReference type="AlphaFoldDB" id="A0ABD2PNR1"/>
<comment type="similarity">
    <text evidence="4">Belongs to the glutamate synthase family.</text>
</comment>
<dbReference type="GO" id="GO:0006537">
    <property type="term" value="P:glutamate biosynthetic process"/>
    <property type="evidence" value="ECO:0007669"/>
    <property type="project" value="UniProtKB-KW"/>
</dbReference>
<dbReference type="SUPFAM" id="SSF69336">
    <property type="entry name" value="Alpha subunit of glutamate synthase, C-terminal domain"/>
    <property type="match status" value="1"/>
</dbReference>
<keyword evidence="12" id="KW-0408">Iron</keyword>
<dbReference type="PANTHER" id="PTHR43100:SF1">
    <property type="entry name" value="GLUTAMATE SYNTHASE [NADPH] SMALL CHAIN"/>
    <property type="match status" value="1"/>
</dbReference>
<evidence type="ECO:0000256" key="7">
    <source>
        <dbReference type="ARBA" id="ARBA00022643"/>
    </source>
</evidence>
<name>A0ABD2PNR1_9PLAT</name>
<evidence type="ECO:0000256" key="10">
    <source>
        <dbReference type="ARBA" id="ARBA00022962"/>
    </source>
</evidence>
<evidence type="ECO:0000259" key="17">
    <source>
        <dbReference type="Pfam" id="PF01493"/>
    </source>
</evidence>
<dbReference type="PANTHER" id="PTHR43100">
    <property type="entry name" value="GLUTAMATE SYNTHASE [NADPH] SMALL CHAIN"/>
    <property type="match status" value="1"/>
</dbReference>
<keyword evidence="13" id="KW-0411">Iron-sulfur</keyword>
<dbReference type="GO" id="GO:0016491">
    <property type="term" value="F:oxidoreductase activity"/>
    <property type="evidence" value="ECO:0007669"/>
    <property type="project" value="UniProtKB-KW"/>
</dbReference>